<evidence type="ECO:0000313" key="2">
    <source>
        <dbReference type="EMBL" id="MDV6226354.1"/>
    </source>
</evidence>
<evidence type="ECO:0000256" key="1">
    <source>
        <dbReference type="SAM" id="Coils"/>
    </source>
</evidence>
<evidence type="ECO:0008006" key="4">
    <source>
        <dbReference type="Google" id="ProtNLM"/>
    </source>
</evidence>
<dbReference type="Proteomes" id="UP001185659">
    <property type="component" value="Unassembled WGS sequence"/>
</dbReference>
<name>A0ABU4AJE6_9HYPH</name>
<proteinExistence type="predicted"/>
<gene>
    <name evidence="2" type="ORF">R2G56_08660</name>
</gene>
<dbReference type="RefSeq" id="WP_297562415.1">
    <property type="nucleotide sequence ID" value="NZ_JAWLIP010000003.1"/>
</dbReference>
<dbReference type="EMBL" id="JAWLIP010000003">
    <property type="protein sequence ID" value="MDV6226354.1"/>
    <property type="molecule type" value="Genomic_DNA"/>
</dbReference>
<comment type="caution">
    <text evidence="2">The sequence shown here is derived from an EMBL/GenBank/DDBJ whole genome shotgun (WGS) entry which is preliminary data.</text>
</comment>
<protein>
    <recommendedName>
        <fullName evidence="4">GpW protein</fullName>
    </recommendedName>
</protein>
<dbReference type="InterPro" id="IPR036626">
    <property type="entry name" value="GpW_sf"/>
</dbReference>
<reference evidence="2 3" key="1">
    <citation type="submission" date="2023-10" db="EMBL/GenBank/DDBJ databases">
        <authorList>
            <person name="Venkata Ramana C."/>
            <person name="Sasikala C."/>
            <person name="Dhurka M."/>
        </authorList>
    </citation>
    <scope>NUCLEOTIDE SEQUENCE [LARGE SCALE GENOMIC DNA]</scope>
    <source>
        <strain evidence="2 3">KCTC 32151</strain>
    </source>
</reference>
<organism evidence="2 3">
    <name type="scientific">Nitratireductor aquimarinus</name>
    <dbReference type="NCBI Taxonomy" id="889300"/>
    <lineage>
        <taxon>Bacteria</taxon>
        <taxon>Pseudomonadati</taxon>
        <taxon>Pseudomonadota</taxon>
        <taxon>Alphaproteobacteria</taxon>
        <taxon>Hyphomicrobiales</taxon>
        <taxon>Phyllobacteriaceae</taxon>
        <taxon>Nitratireductor</taxon>
    </lineage>
</organism>
<keyword evidence="3" id="KW-1185">Reference proteome</keyword>
<accession>A0ABU4AJE6</accession>
<keyword evidence="1" id="KW-0175">Coiled coil</keyword>
<dbReference type="Gene3D" id="3.30.1580.10">
    <property type="entry name" value="Head-to-tail joining protein W"/>
    <property type="match status" value="1"/>
</dbReference>
<feature type="coiled-coil region" evidence="1">
    <location>
        <begin position="47"/>
        <end position="74"/>
    </location>
</feature>
<evidence type="ECO:0000313" key="3">
    <source>
        <dbReference type="Proteomes" id="UP001185659"/>
    </source>
</evidence>
<sequence length="87" mass="9961">MTTSITIRKRTFDVSDPCSVAENLKLVRLQIVAGGQAEVIRFGDDEVRYSRANLEALEREIERYEGACAASRGNGRRRRFAKRIRFI</sequence>